<accession>A0ABQ7AQT2</accession>
<evidence type="ECO:0000313" key="2">
    <source>
        <dbReference type="Proteomes" id="UP000266723"/>
    </source>
</evidence>
<organism evidence="1 2">
    <name type="scientific">Brassica cretica</name>
    <name type="common">Mustard</name>
    <dbReference type="NCBI Taxonomy" id="69181"/>
    <lineage>
        <taxon>Eukaryota</taxon>
        <taxon>Viridiplantae</taxon>
        <taxon>Streptophyta</taxon>
        <taxon>Embryophyta</taxon>
        <taxon>Tracheophyta</taxon>
        <taxon>Spermatophyta</taxon>
        <taxon>Magnoliopsida</taxon>
        <taxon>eudicotyledons</taxon>
        <taxon>Gunneridae</taxon>
        <taxon>Pentapetalae</taxon>
        <taxon>rosids</taxon>
        <taxon>malvids</taxon>
        <taxon>Brassicales</taxon>
        <taxon>Brassicaceae</taxon>
        <taxon>Brassiceae</taxon>
        <taxon>Brassica</taxon>
    </lineage>
</organism>
<comment type="caution">
    <text evidence="1">The sequence shown here is derived from an EMBL/GenBank/DDBJ whole genome shotgun (WGS) entry which is preliminary data.</text>
</comment>
<evidence type="ECO:0000313" key="1">
    <source>
        <dbReference type="EMBL" id="KAF3516494.1"/>
    </source>
</evidence>
<sequence>MGNIGSDCSNYTKAEVIASRGVFWLEELRPDRSLSKTEDQFVYEPHESVVDSMRGIGHAIRCCVVTSVVPRLLCDSLMVCVCVPGGISLVLRFSVVYIRWYIARVATLRKRNDLPHPLVTVKWDVVAGTIHVLCLVESRIESRRFVEFDKVTIEGWALSRVVLQVIKRPLSSRGMVSRTNQPKPWFGASGLVGSAAVLIKL</sequence>
<gene>
    <name evidence="1" type="ORF">DY000_02060279</name>
</gene>
<dbReference type="Proteomes" id="UP000266723">
    <property type="component" value="Unassembled WGS sequence"/>
</dbReference>
<dbReference type="EMBL" id="QGKV02001556">
    <property type="protein sequence ID" value="KAF3516494.1"/>
    <property type="molecule type" value="Genomic_DNA"/>
</dbReference>
<protein>
    <submittedName>
        <fullName evidence="1">Uncharacterized protein</fullName>
    </submittedName>
</protein>
<keyword evidence="2" id="KW-1185">Reference proteome</keyword>
<name>A0ABQ7AQT2_BRACR</name>
<reference evidence="1 2" key="1">
    <citation type="journal article" date="2020" name="BMC Genomics">
        <title>Intraspecific diversification of the crop wild relative Brassica cretica Lam. using demographic model selection.</title>
        <authorList>
            <person name="Kioukis A."/>
            <person name="Michalopoulou V.A."/>
            <person name="Briers L."/>
            <person name="Pirintsos S."/>
            <person name="Studholme D.J."/>
            <person name="Pavlidis P."/>
            <person name="Sarris P.F."/>
        </authorList>
    </citation>
    <scope>NUCLEOTIDE SEQUENCE [LARGE SCALE GENOMIC DNA]</scope>
    <source>
        <strain evidence="2">cv. PFS-1207/04</strain>
    </source>
</reference>
<proteinExistence type="predicted"/>